<dbReference type="SUPFAM" id="SSF160631">
    <property type="entry name" value="SMI1/KNR4-like"/>
    <property type="match status" value="1"/>
</dbReference>
<comment type="caution">
    <text evidence="2">The sequence shown here is derived from an EMBL/GenBank/DDBJ whole genome shotgun (WGS) entry which is preliminary data.</text>
</comment>
<gene>
    <name evidence="2" type="ORF">GCM10017600_84580</name>
</gene>
<evidence type="ECO:0000313" key="3">
    <source>
        <dbReference type="Proteomes" id="UP001143474"/>
    </source>
</evidence>
<dbReference type="SMART" id="SM00860">
    <property type="entry name" value="SMI1_KNR4"/>
    <property type="match status" value="1"/>
</dbReference>
<dbReference type="Pfam" id="PF09346">
    <property type="entry name" value="SMI1_KNR4"/>
    <property type="match status" value="1"/>
</dbReference>
<evidence type="ECO:0000313" key="2">
    <source>
        <dbReference type="EMBL" id="GLK15045.1"/>
    </source>
</evidence>
<sequence length="246" mass="28054">MWDVGHIQSCLTAVAQADPGHEIFGASRHRHRLGPVLDEAEVAGFEALHGVSLPEAYRAFLTDVGDGGAGPHYGLFRLDGFEMRDLERQERETPGFMAAPFPHTRNWNPYDRMDEDEYFAPRQVAGSLIVAEFGCGAFHRLVVTGEARGEVWLDDRASDGGLLREGDFREWYTSWLDARMRDVWKPIDDDIIAERLISAIAVMRERFGDTIHEAIDRLAERHERLRETRPGDFTKSRQEYGRGFYS</sequence>
<reference evidence="2" key="2">
    <citation type="submission" date="2023-01" db="EMBL/GenBank/DDBJ databases">
        <authorList>
            <person name="Sun Q."/>
            <person name="Evtushenko L."/>
        </authorList>
    </citation>
    <scope>NUCLEOTIDE SEQUENCE</scope>
    <source>
        <strain evidence="2">VKM Ac-2007</strain>
    </source>
</reference>
<reference evidence="2" key="1">
    <citation type="journal article" date="2014" name="Int. J. Syst. Evol. Microbiol.">
        <title>Complete genome sequence of Corynebacterium casei LMG S-19264T (=DSM 44701T), isolated from a smear-ripened cheese.</title>
        <authorList>
            <consortium name="US DOE Joint Genome Institute (JGI-PGF)"/>
            <person name="Walter F."/>
            <person name="Albersmeier A."/>
            <person name="Kalinowski J."/>
            <person name="Ruckert C."/>
        </authorList>
    </citation>
    <scope>NUCLEOTIDE SEQUENCE</scope>
    <source>
        <strain evidence="2">VKM Ac-2007</strain>
    </source>
</reference>
<evidence type="ECO:0000259" key="1">
    <source>
        <dbReference type="SMART" id="SM00860"/>
    </source>
</evidence>
<accession>A0A9W6IAD9</accession>
<protein>
    <recommendedName>
        <fullName evidence="1">Knr4/Smi1-like domain-containing protein</fullName>
    </recommendedName>
</protein>
<dbReference type="InterPro" id="IPR018958">
    <property type="entry name" value="Knr4/Smi1-like_dom"/>
</dbReference>
<proteinExistence type="predicted"/>
<dbReference type="Proteomes" id="UP001143474">
    <property type="component" value="Unassembled WGS sequence"/>
</dbReference>
<dbReference type="AlphaFoldDB" id="A0A9W6IAD9"/>
<dbReference type="EMBL" id="BSEV01000041">
    <property type="protein sequence ID" value="GLK15045.1"/>
    <property type="molecule type" value="Genomic_DNA"/>
</dbReference>
<organism evidence="2 3">
    <name type="scientific">Streptosporangium carneum</name>
    <dbReference type="NCBI Taxonomy" id="47481"/>
    <lineage>
        <taxon>Bacteria</taxon>
        <taxon>Bacillati</taxon>
        <taxon>Actinomycetota</taxon>
        <taxon>Actinomycetes</taxon>
        <taxon>Streptosporangiales</taxon>
        <taxon>Streptosporangiaceae</taxon>
        <taxon>Streptosporangium</taxon>
    </lineage>
</organism>
<dbReference type="InterPro" id="IPR037883">
    <property type="entry name" value="Knr4/Smi1-like_sf"/>
</dbReference>
<keyword evidence="3" id="KW-1185">Reference proteome</keyword>
<dbReference type="RefSeq" id="WP_271223269.1">
    <property type="nucleotide sequence ID" value="NZ_BAAAVD010000002.1"/>
</dbReference>
<name>A0A9W6IAD9_9ACTN</name>
<feature type="domain" description="Knr4/Smi1-like" evidence="1">
    <location>
        <begin position="35"/>
        <end position="178"/>
    </location>
</feature>